<comment type="catalytic activity">
    <reaction evidence="2">
        <text>a 2'-deoxyribonucleoside 5'-diphosphate + [thioredoxin]-disulfide + H2O = a ribonucleoside 5'-diphosphate + [thioredoxin]-dithiol</text>
        <dbReference type="Rhea" id="RHEA:23252"/>
        <dbReference type="Rhea" id="RHEA-COMP:10698"/>
        <dbReference type="Rhea" id="RHEA-COMP:10700"/>
        <dbReference type="ChEBI" id="CHEBI:15377"/>
        <dbReference type="ChEBI" id="CHEBI:29950"/>
        <dbReference type="ChEBI" id="CHEBI:50058"/>
        <dbReference type="ChEBI" id="CHEBI:57930"/>
        <dbReference type="ChEBI" id="CHEBI:73316"/>
        <dbReference type="EC" id="1.17.4.1"/>
    </reaction>
</comment>
<dbReference type="Pfam" id="PF00317">
    <property type="entry name" value="Ribonuc_red_lgN"/>
    <property type="match status" value="1"/>
</dbReference>
<dbReference type="KEGG" id="vg:16797478"/>
<proteinExistence type="inferred from homology"/>
<keyword evidence="6" id="KW-1185">Reference proteome</keyword>
<protein>
    <recommendedName>
        <fullName evidence="2">Ribonucleoside-diphosphate reductase</fullName>
        <ecNumber evidence="2">1.17.4.1</ecNumber>
    </recommendedName>
</protein>
<dbReference type="InterPro" id="IPR000788">
    <property type="entry name" value="RNR_lg_C"/>
</dbReference>
<feature type="domain" description="Ribonucleotide reductase large subunit C-terminal" evidence="4">
    <location>
        <begin position="221"/>
        <end position="395"/>
    </location>
</feature>
<keyword evidence="2" id="KW-0215">Deoxyribonucleotide synthesis</keyword>
<organism evidence="5 6">
    <name type="scientific">Cellulophaga phage phi14:2</name>
    <dbReference type="NCBI Taxonomy" id="1327990"/>
    <lineage>
        <taxon>Viruses</taxon>
        <taxon>Duplodnaviria</taxon>
        <taxon>Heunggongvirae</taxon>
        <taxon>Uroviricota</taxon>
        <taxon>Caudoviricetes</taxon>
        <taxon>Crassvirales</taxon>
        <taxon>Steigviridae</taxon>
        <taxon>Asinivirinae</taxon>
        <taxon>Akihdevirus</taxon>
        <taxon>Akihdevirus balticus</taxon>
    </lineage>
</organism>
<reference evidence="5 6" key="1">
    <citation type="journal article" date="2013" name="Proc. Natl. Acad. Sci. U.S.A.">
        <title>Twelve previously unknown phage genera are ubiquitous in global oceans.</title>
        <authorList>
            <person name="Holmfeldt K."/>
            <person name="Solonenko N."/>
            <person name="Shah M."/>
            <person name="Corrier K."/>
            <person name="Riemann L."/>
            <person name="Verberkmoes N.C."/>
            <person name="Sullivan M.B."/>
        </authorList>
    </citation>
    <scope>NUCLEOTIDE SEQUENCE [LARGE SCALE GENOMIC DNA]</scope>
    <source>
        <strain evidence="5">Phi14:2</strain>
    </source>
</reference>
<dbReference type="PRINTS" id="PR01183">
    <property type="entry name" value="RIBORDTASEM1"/>
</dbReference>
<dbReference type="NCBIfam" id="NF006577">
    <property type="entry name" value="PRK09102.1"/>
    <property type="match status" value="1"/>
</dbReference>
<evidence type="ECO:0000259" key="4">
    <source>
        <dbReference type="Pfam" id="PF02867"/>
    </source>
</evidence>
<sequence>MIETHRIANAEGWEVERDYPAWGNNDLYLTTIKGGYLQKGETPRDAYNRLANTAANLLNDKTLVNEFFKIFWNGWLIPSTPVMVNFGTDKGLPISCFSGKIDDDMYEIGRKELEMRMLSKYSGGTAYDFSSIRPLGAPIKNGTLGTSDGIIPFMKSYDSTIISSKQGKTRRGAVALYLNTEHKEYEEFLKIREPKGDVNRQCHNVHQGAVITDSFMNTVIDNKDSKERQLWLDTLKTRVKTGEPYMFFIDNANRNLPLNWKENDLKIWHSNLCSEIMLPTDGRHTLVCCLSSLNLVKFDEWKDTNTVFLATMFLDSVLQDFINRSKDSKGIEDARRFAKKSRALGLGTLGWHTYLQSKNLPFISIYSNGITKKMFSHINDESIKASNFLASKFGEPKWCKGTGRRNLTRMAIAPNRSSAKLAGGVSQGIEPIAANIYMDDDAKGMHIRRNPILEKVLIEKGKNIPEVWDQIIEDKGSVVNVRCLSEDEKDVFRTFKEINQLELVKQAAVRQEFIDQGQSLNLAFRQDAPANFINKVHMEAWKLGIKALYYFRSESILRADSQQRDLYDECLMCEG</sequence>
<reference evidence="6" key="2">
    <citation type="submission" date="2013-03" db="EMBL/GenBank/DDBJ databases">
        <title>The Cellulophaga phages: a novel, diverse, and globally ubiquitous model system.</title>
        <authorList>
            <person name="Holmfeldt K."/>
            <person name="Solonenko N."/>
            <person name="Shah M."/>
            <person name="Corrier K."/>
            <person name="Riemann L."/>
            <person name="VerBerkmoes N.C."/>
            <person name="Sullivan M.B."/>
        </authorList>
    </citation>
    <scope>NUCLEOTIDE SEQUENCE [LARGE SCALE GENOMIC DNA]</scope>
</reference>
<dbReference type="EMBL" id="KC821624">
    <property type="protein sequence ID" value="AGO48943.1"/>
    <property type="molecule type" value="Genomic_DNA"/>
</dbReference>
<comment type="function">
    <text evidence="2">Provides the precursors necessary for DNA synthesis. Catalyzes the biosynthesis of deoxyribonucleotides from the corresponding ribonucleotides.</text>
</comment>
<evidence type="ECO:0000256" key="2">
    <source>
        <dbReference type="RuleBase" id="RU003410"/>
    </source>
</evidence>
<feature type="domain" description="Ribonucleotide reductase large subunit N-terminal" evidence="3">
    <location>
        <begin position="28"/>
        <end position="91"/>
    </location>
</feature>
<keyword evidence="2" id="KW-0560">Oxidoreductase</keyword>
<dbReference type="EC" id="1.17.4.1" evidence="2"/>
<dbReference type="GO" id="GO:0004748">
    <property type="term" value="F:ribonucleoside-diphosphate reductase activity, thioredoxin disulfide as acceptor"/>
    <property type="evidence" value="ECO:0007669"/>
    <property type="project" value="UniProtKB-EC"/>
</dbReference>
<dbReference type="GO" id="GO:0009263">
    <property type="term" value="P:deoxyribonucleotide biosynthetic process"/>
    <property type="evidence" value="ECO:0007669"/>
    <property type="project" value="UniProtKB-KW"/>
</dbReference>
<evidence type="ECO:0000313" key="6">
    <source>
        <dbReference type="Proteomes" id="UP000014725"/>
    </source>
</evidence>
<dbReference type="SUPFAM" id="SSF51998">
    <property type="entry name" value="PFL-like glycyl radical enzymes"/>
    <property type="match status" value="1"/>
</dbReference>
<dbReference type="Pfam" id="PF02867">
    <property type="entry name" value="Ribonuc_red_lgC"/>
    <property type="match status" value="2"/>
</dbReference>
<dbReference type="Gene3D" id="3.20.70.20">
    <property type="match status" value="1"/>
</dbReference>
<comment type="similarity">
    <text evidence="1 2">Belongs to the ribonucleoside diphosphate reductase large chain family.</text>
</comment>
<dbReference type="GeneID" id="16797478"/>
<dbReference type="PANTHER" id="PTHR11573:SF6">
    <property type="entry name" value="RIBONUCLEOSIDE-DIPHOSPHATE REDUCTASE LARGE SUBUNIT"/>
    <property type="match status" value="1"/>
</dbReference>
<evidence type="ECO:0000256" key="1">
    <source>
        <dbReference type="ARBA" id="ARBA00010406"/>
    </source>
</evidence>
<dbReference type="PANTHER" id="PTHR11573">
    <property type="entry name" value="RIBONUCLEOSIDE-DIPHOSPHATE REDUCTASE LARGE CHAIN"/>
    <property type="match status" value="1"/>
</dbReference>
<name>S0A3Y5_9CAUD</name>
<dbReference type="InterPro" id="IPR039718">
    <property type="entry name" value="Rrm1"/>
</dbReference>
<evidence type="ECO:0000259" key="3">
    <source>
        <dbReference type="Pfam" id="PF00317"/>
    </source>
</evidence>
<feature type="domain" description="Ribonucleotide reductase large subunit C-terminal" evidence="4">
    <location>
        <begin position="400"/>
        <end position="551"/>
    </location>
</feature>
<evidence type="ECO:0000313" key="5">
    <source>
        <dbReference type="EMBL" id="AGO48943.1"/>
    </source>
</evidence>
<dbReference type="OrthoDB" id="2980at10239"/>
<dbReference type="UniPathway" id="UPA00326"/>
<dbReference type="InterPro" id="IPR013509">
    <property type="entry name" value="RNR_lsu_N"/>
</dbReference>
<gene>
    <name evidence="5" type="ORF">Phi14:2_gp065</name>
</gene>
<dbReference type="GO" id="GO:0005524">
    <property type="term" value="F:ATP binding"/>
    <property type="evidence" value="ECO:0007669"/>
    <property type="project" value="InterPro"/>
</dbReference>
<accession>S0A3Y5</accession>
<dbReference type="Proteomes" id="UP000014725">
    <property type="component" value="Segment"/>
</dbReference>